<dbReference type="InterPro" id="IPR035897">
    <property type="entry name" value="Toll_tir_struct_dom_sf"/>
</dbReference>
<evidence type="ECO:0000256" key="11">
    <source>
        <dbReference type="ARBA" id="ARBA00023170"/>
    </source>
</evidence>
<comment type="subcellular location">
    <subcellularLocation>
        <location evidence="1">Membrane</location>
        <topology evidence="1">Single-pass type I membrane protein</topology>
    </subcellularLocation>
</comment>
<dbReference type="PANTHER" id="PTHR24365:SF522">
    <property type="entry name" value="LOW QUALITY PROTEIN: TOLL-LIKE RECEPTOR 13-RELATED"/>
    <property type="match status" value="1"/>
</dbReference>
<dbReference type="AlphaFoldDB" id="A0AAV9RP96"/>
<feature type="domain" description="TIR" evidence="15">
    <location>
        <begin position="72"/>
        <end position="213"/>
    </location>
</feature>
<feature type="transmembrane region" description="Helical" evidence="14">
    <location>
        <begin position="21"/>
        <end position="41"/>
    </location>
</feature>
<organism evidence="16 17">
    <name type="scientific">Crenichthys baileyi</name>
    <name type="common">White River springfish</name>
    <dbReference type="NCBI Taxonomy" id="28760"/>
    <lineage>
        <taxon>Eukaryota</taxon>
        <taxon>Metazoa</taxon>
        <taxon>Chordata</taxon>
        <taxon>Craniata</taxon>
        <taxon>Vertebrata</taxon>
        <taxon>Euteleostomi</taxon>
        <taxon>Actinopterygii</taxon>
        <taxon>Neopterygii</taxon>
        <taxon>Teleostei</taxon>
        <taxon>Neoteleostei</taxon>
        <taxon>Acanthomorphata</taxon>
        <taxon>Ovalentaria</taxon>
        <taxon>Atherinomorphae</taxon>
        <taxon>Cyprinodontiformes</taxon>
        <taxon>Goodeidae</taxon>
        <taxon>Crenichthys</taxon>
    </lineage>
</organism>
<keyword evidence="11" id="KW-0675">Receptor</keyword>
<keyword evidence="13" id="KW-0395">Inflammatory response</keyword>
<comment type="similarity">
    <text evidence="2">Belongs to the Toll-like receptor family.</text>
</comment>
<evidence type="ECO:0000256" key="9">
    <source>
        <dbReference type="ARBA" id="ARBA00022989"/>
    </source>
</evidence>
<evidence type="ECO:0000259" key="15">
    <source>
        <dbReference type="PROSITE" id="PS50104"/>
    </source>
</evidence>
<evidence type="ECO:0000256" key="3">
    <source>
        <dbReference type="ARBA" id="ARBA00022588"/>
    </source>
</evidence>
<dbReference type="GO" id="GO:0002224">
    <property type="term" value="P:toll-like receptor signaling pathway"/>
    <property type="evidence" value="ECO:0007669"/>
    <property type="project" value="TreeGrafter"/>
</dbReference>
<evidence type="ECO:0000256" key="8">
    <source>
        <dbReference type="ARBA" id="ARBA00022859"/>
    </source>
</evidence>
<evidence type="ECO:0000256" key="1">
    <source>
        <dbReference type="ARBA" id="ARBA00004479"/>
    </source>
</evidence>
<keyword evidence="17" id="KW-1185">Reference proteome</keyword>
<dbReference type="PANTHER" id="PTHR24365">
    <property type="entry name" value="TOLL-LIKE RECEPTOR"/>
    <property type="match status" value="1"/>
</dbReference>
<reference evidence="16 17" key="1">
    <citation type="submission" date="2021-06" db="EMBL/GenBank/DDBJ databases">
        <authorList>
            <person name="Palmer J.M."/>
        </authorList>
    </citation>
    <scope>NUCLEOTIDE SEQUENCE [LARGE SCALE GENOMIC DNA]</scope>
    <source>
        <strain evidence="16 17">MEX-2019</strain>
        <tissue evidence="16">Muscle</tissue>
    </source>
</reference>
<dbReference type="InterPro" id="IPR000157">
    <property type="entry name" value="TIR_dom"/>
</dbReference>
<evidence type="ECO:0000256" key="12">
    <source>
        <dbReference type="ARBA" id="ARBA00023180"/>
    </source>
</evidence>
<dbReference type="GO" id="GO:0045087">
    <property type="term" value="P:innate immune response"/>
    <property type="evidence" value="ECO:0007669"/>
    <property type="project" value="UniProtKB-KW"/>
</dbReference>
<dbReference type="EMBL" id="JAHHUM010001535">
    <property type="protein sequence ID" value="KAK5610743.1"/>
    <property type="molecule type" value="Genomic_DNA"/>
</dbReference>
<dbReference type="FunFam" id="3.40.50.10140:FF:000001">
    <property type="entry name" value="Toll-like receptor 2"/>
    <property type="match status" value="1"/>
</dbReference>
<keyword evidence="9 14" id="KW-1133">Transmembrane helix</keyword>
<dbReference type="GO" id="GO:0006954">
    <property type="term" value="P:inflammatory response"/>
    <property type="evidence" value="ECO:0007669"/>
    <property type="project" value="UniProtKB-KW"/>
</dbReference>
<keyword evidence="5 14" id="KW-0812">Transmembrane</keyword>
<dbReference type="GO" id="GO:0038023">
    <property type="term" value="F:signaling receptor activity"/>
    <property type="evidence" value="ECO:0007669"/>
    <property type="project" value="TreeGrafter"/>
</dbReference>
<keyword evidence="4" id="KW-0433">Leucine-rich repeat</keyword>
<dbReference type="SUPFAM" id="SSF52200">
    <property type="entry name" value="Toll/Interleukin receptor TIR domain"/>
    <property type="match status" value="1"/>
</dbReference>
<evidence type="ECO:0000256" key="13">
    <source>
        <dbReference type="ARBA" id="ARBA00023198"/>
    </source>
</evidence>
<keyword evidence="6" id="KW-0732">Signal</keyword>
<proteinExistence type="inferred from homology"/>
<dbReference type="SMART" id="SM00255">
    <property type="entry name" value="TIR"/>
    <property type="match status" value="1"/>
</dbReference>
<dbReference type="Gene3D" id="3.40.50.10140">
    <property type="entry name" value="Toll/interleukin-1 receptor homology (TIR) domain"/>
    <property type="match status" value="1"/>
</dbReference>
<keyword evidence="3" id="KW-0399">Innate immunity</keyword>
<accession>A0AAV9RP96</accession>
<keyword evidence="8" id="KW-0391">Immunity</keyword>
<evidence type="ECO:0000256" key="7">
    <source>
        <dbReference type="ARBA" id="ARBA00022737"/>
    </source>
</evidence>
<evidence type="ECO:0000256" key="14">
    <source>
        <dbReference type="SAM" id="Phobius"/>
    </source>
</evidence>
<comment type="caution">
    <text evidence="16">The sequence shown here is derived from an EMBL/GenBank/DDBJ whole genome shotgun (WGS) entry which is preliminary data.</text>
</comment>
<dbReference type="PROSITE" id="PS50104">
    <property type="entry name" value="TIR"/>
    <property type="match status" value="1"/>
</dbReference>
<dbReference type="PRINTS" id="PR01537">
    <property type="entry name" value="INTRLKN1R1F"/>
</dbReference>
<evidence type="ECO:0000256" key="2">
    <source>
        <dbReference type="ARBA" id="ARBA00009634"/>
    </source>
</evidence>
<keyword evidence="7" id="KW-0677">Repeat</keyword>
<dbReference type="Pfam" id="PF01582">
    <property type="entry name" value="TIR"/>
    <property type="match status" value="1"/>
</dbReference>
<protein>
    <recommendedName>
        <fullName evidence="15">TIR domain-containing protein</fullName>
    </recommendedName>
</protein>
<keyword evidence="10 14" id="KW-0472">Membrane</keyword>
<evidence type="ECO:0000313" key="17">
    <source>
        <dbReference type="Proteomes" id="UP001311232"/>
    </source>
</evidence>
<evidence type="ECO:0000256" key="10">
    <source>
        <dbReference type="ARBA" id="ARBA00023136"/>
    </source>
</evidence>
<gene>
    <name evidence="16" type="ORF">CRENBAI_000504</name>
</gene>
<dbReference type="GO" id="GO:0005886">
    <property type="term" value="C:plasma membrane"/>
    <property type="evidence" value="ECO:0007669"/>
    <property type="project" value="TreeGrafter"/>
</dbReference>
<evidence type="ECO:0000313" key="16">
    <source>
        <dbReference type="EMBL" id="KAK5610743.1"/>
    </source>
</evidence>
<evidence type="ECO:0000256" key="4">
    <source>
        <dbReference type="ARBA" id="ARBA00022614"/>
    </source>
</evidence>
<sequence>MEQRGSLFLDFDIQSCWDDSSFLYFIFNTCLVVLTLFTSFIHHFLRWHLTYTFQLFLAFVYDTRKRKNVDPHQFDAFVSYNVHDEDWVYREMLPVLEGEQGWRLCLHHRDFQPGKPIIENITDAIYGSRKTICVISHSYLQSEWCSREIQMASFRLFDEQKDVLILLFLEEIPPHHLSPYYRMRKLVKKRTYLSWPQAVEHPGVFWQNVQRALQTGDALTENTDLLTGPT</sequence>
<evidence type="ECO:0000256" key="5">
    <source>
        <dbReference type="ARBA" id="ARBA00022692"/>
    </source>
</evidence>
<name>A0AAV9RP96_9TELE</name>
<dbReference type="Proteomes" id="UP001311232">
    <property type="component" value="Unassembled WGS sequence"/>
</dbReference>
<keyword evidence="12" id="KW-0325">Glycoprotein</keyword>
<evidence type="ECO:0000256" key="6">
    <source>
        <dbReference type="ARBA" id="ARBA00022729"/>
    </source>
</evidence>